<sequence length="68" mass="7742">MVYTTADLELANRHVLLGEKHIIDQEMLITKLMAKGLDTAVAESLLSLFVDMLNIHRDRRDRIAATLH</sequence>
<gene>
    <name evidence="1" type="ORF">GGE60_004733</name>
</gene>
<evidence type="ECO:0000313" key="2">
    <source>
        <dbReference type="Proteomes" id="UP000543836"/>
    </source>
</evidence>
<evidence type="ECO:0000313" key="1">
    <source>
        <dbReference type="EMBL" id="MBB4570594.1"/>
    </source>
</evidence>
<proteinExistence type="predicted"/>
<comment type="caution">
    <text evidence="1">The sequence shown here is derived from an EMBL/GenBank/DDBJ whole genome shotgun (WGS) entry which is preliminary data.</text>
</comment>
<dbReference type="Proteomes" id="UP000543836">
    <property type="component" value="Unassembled WGS sequence"/>
</dbReference>
<accession>A0A7W6ZXJ6</accession>
<keyword evidence="2" id="KW-1185">Reference proteome</keyword>
<organism evidence="1 2">
    <name type="scientific">Rhizobium leucaenae</name>
    <dbReference type="NCBI Taxonomy" id="29450"/>
    <lineage>
        <taxon>Bacteria</taxon>
        <taxon>Pseudomonadati</taxon>
        <taxon>Pseudomonadota</taxon>
        <taxon>Alphaproteobacteria</taxon>
        <taxon>Hyphomicrobiales</taxon>
        <taxon>Rhizobiaceae</taxon>
        <taxon>Rhizobium/Agrobacterium group</taxon>
        <taxon>Rhizobium</taxon>
    </lineage>
</organism>
<name>A0A7W6ZXJ6_9HYPH</name>
<dbReference type="OrthoDB" id="8000372at2"/>
<dbReference type="AlphaFoldDB" id="A0A7W6ZXJ6"/>
<dbReference type="EMBL" id="JACIIG010000014">
    <property type="protein sequence ID" value="MBB4570594.1"/>
    <property type="molecule type" value="Genomic_DNA"/>
</dbReference>
<reference evidence="1 2" key="1">
    <citation type="submission" date="2020-08" db="EMBL/GenBank/DDBJ databases">
        <title>Genomic Encyclopedia of Type Strains, Phase IV (KMG-V): Genome sequencing to study the core and pangenomes of soil and plant-associated prokaryotes.</title>
        <authorList>
            <person name="Whitman W."/>
        </authorList>
    </citation>
    <scope>NUCLEOTIDE SEQUENCE [LARGE SCALE GENOMIC DNA]</scope>
    <source>
        <strain evidence="1 2">SEMIA 492</strain>
    </source>
</reference>
<protein>
    <submittedName>
        <fullName evidence="1">Uncharacterized protein</fullName>
    </submittedName>
</protein>
<dbReference type="RefSeq" id="WP_037136062.1">
    <property type="nucleotide sequence ID" value="NZ_JACIIG010000014.1"/>
</dbReference>
<dbReference type="GeneID" id="32526305"/>